<sequence length="131" mass="13475">MNVPERARARRDKGSATVATAITFPVVGLLFLALAQAVMVSVARDVAQSAAEEGLRVARARQGTFAAGRDAAASFAHHEPILDAPSVTVSGANTVTVRVTGQAPSLLPGVNITVTGTVRGARERFTTPGPT</sequence>
<organism evidence="2 3">
    <name type="scientific">Actinomadura geliboluensis</name>
    <dbReference type="NCBI Taxonomy" id="882440"/>
    <lineage>
        <taxon>Bacteria</taxon>
        <taxon>Bacillati</taxon>
        <taxon>Actinomycetota</taxon>
        <taxon>Actinomycetes</taxon>
        <taxon>Streptosporangiales</taxon>
        <taxon>Thermomonosporaceae</taxon>
        <taxon>Actinomadura</taxon>
    </lineage>
</organism>
<protein>
    <submittedName>
        <fullName evidence="2">Pilus assembly protein</fullName>
    </submittedName>
</protein>
<accession>A0A5S4GFP1</accession>
<dbReference type="EMBL" id="VCKZ01000306">
    <property type="protein sequence ID" value="TMR31314.1"/>
    <property type="molecule type" value="Genomic_DNA"/>
</dbReference>
<dbReference type="AlphaFoldDB" id="A0A5S4GFP1"/>
<evidence type="ECO:0000313" key="3">
    <source>
        <dbReference type="Proteomes" id="UP000305238"/>
    </source>
</evidence>
<proteinExistence type="predicted"/>
<dbReference type="InterPro" id="IPR012495">
    <property type="entry name" value="TadE-like_dom"/>
</dbReference>
<gene>
    <name evidence="2" type="ORF">ETD96_31945</name>
</gene>
<evidence type="ECO:0000313" key="2">
    <source>
        <dbReference type="EMBL" id="TMR31314.1"/>
    </source>
</evidence>
<dbReference type="RefSeq" id="WP_138640215.1">
    <property type="nucleotide sequence ID" value="NZ_VCKZ01000306.1"/>
</dbReference>
<reference evidence="2 3" key="1">
    <citation type="submission" date="2019-05" db="EMBL/GenBank/DDBJ databases">
        <title>Draft genome sequence of Actinomadura geliboluensis A8036.</title>
        <authorList>
            <person name="Saricaoglu S."/>
            <person name="Isik K."/>
        </authorList>
    </citation>
    <scope>NUCLEOTIDE SEQUENCE [LARGE SCALE GENOMIC DNA]</scope>
    <source>
        <strain evidence="2 3">A8036</strain>
    </source>
</reference>
<dbReference type="Pfam" id="PF07811">
    <property type="entry name" value="TadE"/>
    <property type="match status" value="1"/>
</dbReference>
<name>A0A5S4GFP1_9ACTN</name>
<dbReference type="OrthoDB" id="4460024at2"/>
<keyword evidence="3" id="KW-1185">Reference proteome</keyword>
<feature type="domain" description="TadE-like" evidence="1">
    <location>
        <begin position="14"/>
        <end position="56"/>
    </location>
</feature>
<comment type="caution">
    <text evidence="2">The sequence shown here is derived from an EMBL/GenBank/DDBJ whole genome shotgun (WGS) entry which is preliminary data.</text>
</comment>
<evidence type="ECO:0000259" key="1">
    <source>
        <dbReference type="Pfam" id="PF07811"/>
    </source>
</evidence>
<dbReference type="Proteomes" id="UP000305238">
    <property type="component" value="Unassembled WGS sequence"/>
</dbReference>